<dbReference type="HAMAP" id="MF_00473">
    <property type="entry name" value="G6P_isomerase"/>
    <property type="match status" value="1"/>
</dbReference>
<dbReference type="CDD" id="cd05015">
    <property type="entry name" value="SIS_PGI_1"/>
    <property type="match status" value="1"/>
</dbReference>
<keyword evidence="3 7" id="KW-0312">Gluconeogenesis</keyword>
<protein>
    <recommendedName>
        <fullName evidence="7">Glucose-6-phosphate isomerase</fullName>
        <shortName evidence="7">GPI</shortName>
        <ecNumber evidence="7">5.3.1.9</ecNumber>
    </recommendedName>
    <alternativeName>
        <fullName evidence="7">Phosphoglucose isomerase</fullName>
        <shortName evidence="7">PGI</shortName>
    </alternativeName>
    <alternativeName>
        <fullName evidence="7">Phosphohexose isomerase</fullName>
        <shortName evidence="7">PHI</shortName>
    </alternativeName>
</protein>
<feature type="active site" evidence="7">
    <location>
        <position position="379"/>
    </location>
</feature>
<evidence type="ECO:0000313" key="10">
    <source>
        <dbReference type="Proteomes" id="UP000278756"/>
    </source>
</evidence>
<dbReference type="GO" id="GO:0005829">
    <property type="term" value="C:cytosol"/>
    <property type="evidence" value="ECO:0007669"/>
    <property type="project" value="TreeGrafter"/>
</dbReference>
<evidence type="ECO:0000256" key="1">
    <source>
        <dbReference type="ARBA" id="ARBA00004926"/>
    </source>
</evidence>
<dbReference type="PRINTS" id="PR00662">
    <property type="entry name" value="G6PISOMERASE"/>
</dbReference>
<keyword evidence="5 7" id="KW-0413">Isomerase</keyword>
<dbReference type="GO" id="GO:0006094">
    <property type="term" value="P:gluconeogenesis"/>
    <property type="evidence" value="ECO:0007669"/>
    <property type="project" value="UniProtKB-UniRule"/>
</dbReference>
<keyword evidence="4 7" id="KW-0324">Glycolysis</keyword>
<feature type="active site" description="Proton donor" evidence="7">
    <location>
        <position position="348"/>
    </location>
</feature>
<name>A0A3G9G8M8_9CAUL</name>
<keyword evidence="7" id="KW-0963">Cytoplasm</keyword>
<dbReference type="SUPFAM" id="SSF53697">
    <property type="entry name" value="SIS domain"/>
    <property type="match status" value="1"/>
</dbReference>
<dbReference type="PROSITE" id="PS00174">
    <property type="entry name" value="P_GLUCOSE_ISOMERASE_2"/>
    <property type="match status" value="1"/>
</dbReference>
<dbReference type="PROSITE" id="PS00765">
    <property type="entry name" value="P_GLUCOSE_ISOMERASE_1"/>
    <property type="match status" value="1"/>
</dbReference>
<dbReference type="UniPathway" id="UPA00109">
    <property type="reaction ID" value="UER00181"/>
</dbReference>
<feature type="active site" evidence="7">
    <location>
        <position position="507"/>
    </location>
</feature>
<dbReference type="InterPro" id="IPR023096">
    <property type="entry name" value="G6P_Isomerase_C"/>
</dbReference>
<dbReference type="InterPro" id="IPR035482">
    <property type="entry name" value="SIS_PGI_2"/>
</dbReference>
<dbReference type="Pfam" id="PF00342">
    <property type="entry name" value="PGI"/>
    <property type="match status" value="1"/>
</dbReference>
<dbReference type="InterPro" id="IPR001672">
    <property type="entry name" value="G6P_Isomerase"/>
</dbReference>
<dbReference type="EMBL" id="AP018827">
    <property type="protein sequence ID" value="BBF81464.1"/>
    <property type="molecule type" value="Genomic_DNA"/>
</dbReference>
<dbReference type="AlphaFoldDB" id="A0A3G9G8M8"/>
<dbReference type="EC" id="5.3.1.9" evidence="7"/>
<evidence type="ECO:0000256" key="8">
    <source>
        <dbReference type="RuleBase" id="RU000612"/>
    </source>
</evidence>
<evidence type="ECO:0000313" key="9">
    <source>
        <dbReference type="EMBL" id="BBF81464.1"/>
    </source>
</evidence>
<evidence type="ECO:0000256" key="2">
    <source>
        <dbReference type="ARBA" id="ARBA00006604"/>
    </source>
</evidence>
<dbReference type="InterPro" id="IPR018189">
    <property type="entry name" value="Phosphoglucose_isomerase_CS"/>
</dbReference>
<dbReference type="PANTHER" id="PTHR11469">
    <property type="entry name" value="GLUCOSE-6-PHOSPHATE ISOMERASE"/>
    <property type="match status" value="1"/>
</dbReference>
<dbReference type="UniPathway" id="UPA00138"/>
<dbReference type="Proteomes" id="UP000278756">
    <property type="component" value="Chromosome 1"/>
</dbReference>
<dbReference type="InterPro" id="IPR035476">
    <property type="entry name" value="SIS_PGI_1"/>
</dbReference>
<dbReference type="PROSITE" id="PS51463">
    <property type="entry name" value="P_GLUCOSE_ISOMERASE_3"/>
    <property type="match status" value="1"/>
</dbReference>
<gene>
    <name evidence="7" type="primary">pgi</name>
    <name evidence="9" type="ORF">EM6_2063</name>
</gene>
<dbReference type="PANTHER" id="PTHR11469:SF1">
    <property type="entry name" value="GLUCOSE-6-PHOSPHATE ISOMERASE"/>
    <property type="match status" value="1"/>
</dbReference>
<dbReference type="RefSeq" id="WP_126422578.1">
    <property type="nucleotide sequence ID" value="NZ_AP018827.1"/>
</dbReference>
<dbReference type="CDD" id="cd05016">
    <property type="entry name" value="SIS_PGI_2"/>
    <property type="match status" value="1"/>
</dbReference>
<evidence type="ECO:0000256" key="6">
    <source>
        <dbReference type="ARBA" id="ARBA00029321"/>
    </source>
</evidence>
<evidence type="ECO:0000256" key="7">
    <source>
        <dbReference type="HAMAP-Rule" id="MF_00473"/>
    </source>
</evidence>
<dbReference type="GO" id="GO:0097367">
    <property type="term" value="F:carbohydrate derivative binding"/>
    <property type="evidence" value="ECO:0007669"/>
    <property type="project" value="InterPro"/>
</dbReference>
<evidence type="ECO:0000256" key="4">
    <source>
        <dbReference type="ARBA" id="ARBA00023152"/>
    </source>
</evidence>
<comment type="function">
    <text evidence="7">Catalyzes the reversible isomerization of glucose-6-phosphate to fructose-6-phosphate.</text>
</comment>
<organism evidence="9 10">
    <name type="scientific">Asticcacaulis excentricus</name>
    <dbReference type="NCBI Taxonomy" id="78587"/>
    <lineage>
        <taxon>Bacteria</taxon>
        <taxon>Pseudomonadati</taxon>
        <taxon>Pseudomonadota</taxon>
        <taxon>Alphaproteobacteria</taxon>
        <taxon>Caulobacterales</taxon>
        <taxon>Caulobacteraceae</taxon>
        <taxon>Asticcacaulis</taxon>
    </lineage>
</organism>
<reference evidence="10" key="2">
    <citation type="journal article" date="2017" name="Plant Physiol. Biochem.">
        <title>Differential oxidative and antioxidative response of duckweed Lemna minor toward plant growth promoting/inhibiting bacteria.</title>
        <authorList>
            <person name="Ishizawa H."/>
            <person name="Kuroda M."/>
            <person name="Morikawa M."/>
            <person name="Ike M."/>
        </authorList>
    </citation>
    <scope>NUCLEOTIDE SEQUENCE [LARGE SCALE GENOMIC DNA]</scope>
    <source>
        <strain evidence="10">M6</strain>
    </source>
</reference>
<evidence type="ECO:0000256" key="5">
    <source>
        <dbReference type="ARBA" id="ARBA00023235"/>
    </source>
</evidence>
<dbReference type="NCBIfam" id="NF001211">
    <property type="entry name" value="PRK00179.1"/>
    <property type="match status" value="1"/>
</dbReference>
<proteinExistence type="inferred from homology"/>
<dbReference type="GO" id="GO:0004347">
    <property type="term" value="F:glucose-6-phosphate isomerase activity"/>
    <property type="evidence" value="ECO:0007669"/>
    <property type="project" value="UniProtKB-UniRule"/>
</dbReference>
<dbReference type="OrthoDB" id="140919at2"/>
<comment type="catalytic activity">
    <reaction evidence="6 7 8">
        <text>alpha-D-glucose 6-phosphate = beta-D-fructose 6-phosphate</text>
        <dbReference type="Rhea" id="RHEA:11816"/>
        <dbReference type="ChEBI" id="CHEBI:57634"/>
        <dbReference type="ChEBI" id="CHEBI:58225"/>
        <dbReference type="EC" id="5.3.1.9"/>
    </reaction>
</comment>
<sequence>MSLSEAFTALKTQAAIDAKTPIVAHFEYEADRLGAQSLSVAGLYVDVSKQSWSDAGFQAALKLFEAADLPAARERMWTGQAINVSENRAVLHVALRDSDGENARLRGAEITADVKTARDAMKAYADGIRSGQIVGATGKPFKTILHIGIGGSDLGPRLVWQALTPLKPQIDIRFVANVDGSELALNTADLDPAETLVLAVSKTFTTQETLANFLAARDWLIAGLGEAAASKHLAAVSAAPAKTSAYGIPEDRVFGFKDWVGGRYSLWSAVSLSVIIAAGYDVYERLLAGAYEMDQHFLTAPFEKNAPLLLAAAQVFNRIGLDRPARAVIPYAHRLRRLAAFLQQLEMESNGKRTDGYGKLLPTKTCPVVFGDEGTNAQHAFFQMLHQSEDIVPLELIAVKSNPEAPLDMQQKLLSNVIAQGEAFMVGKSLETAEAECRAAGFDSEKTAIIAPQKVCPGNKPSTLVLLDALTPETLGALLALYEHKTFAEGIVMGLNSFDQWGVELGKTLANAVLEDITGSAIKAHDPSTTAAISKVK</sequence>
<dbReference type="Gene3D" id="1.10.1390.10">
    <property type="match status" value="1"/>
</dbReference>
<dbReference type="Gene3D" id="3.40.50.10490">
    <property type="entry name" value="Glucose-6-phosphate isomerase like protein, domain 1"/>
    <property type="match status" value="2"/>
</dbReference>
<dbReference type="GO" id="GO:0051156">
    <property type="term" value="P:glucose 6-phosphate metabolic process"/>
    <property type="evidence" value="ECO:0007669"/>
    <property type="project" value="TreeGrafter"/>
</dbReference>
<comment type="pathway">
    <text evidence="1 7 8">Carbohydrate degradation; glycolysis; D-glyceraldehyde 3-phosphate and glycerone phosphate from D-glucose: step 2/4.</text>
</comment>
<comment type="subcellular location">
    <subcellularLocation>
        <location evidence="7">Cytoplasm</location>
    </subcellularLocation>
</comment>
<reference evidence="10" key="1">
    <citation type="journal article" date="2017" name="Biotechnol. Biofuels">
        <title>Evaluation of environmental bacterial communities as a factor affecting the growth of duckweed Lemna minor.</title>
        <authorList>
            <person name="Ishizawa H."/>
            <person name="Kuroda M."/>
            <person name="Morikawa M."/>
            <person name="Ike M."/>
        </authorList>
    </citation>
    <scope>NUCLEOTIDE SEQUENCE [LARGE SCALE GENOMIC DNA]</scope>
    <source>
        <strain evidence="10">M6</strain>
    </source>
</reference>
<dbReference type="GO" id="GO:0048029">
    <property type="term" value="F:monosaccharide binding"/>
    <property type="evidence" value="ECO:0007669"/>
    <property type="project" value="TreeGrafter"/>
</dbReference>
<comment type="pathway">
    <text evidence="7">Carbohydrate biosynthesis; gluconeogenesis.</text>
</comment>
<dbReference type="GO" id="GO:0006096">
    <property type="term" value="P:glycolytic process"/>
    <property type="evidence" value="ECO:0007669"/>
    <property type="project" value="UniProtKB-UniRule"/>
</dbReference>
<dbReference type="InterPro" id="IPR046348">
    <property type="entry name" value="SIS_dom_sf"/>
</dbReference>
<evidence type="ECO:0000256" key="3">
    <source>
        <dbReference type="ARBA" id="ARBA00022432"/>
    </source>
</evidence>
<accession>A0A3G9G8M8</accession>
<comment type="similarity">
    <text evidence="2 7 8">Belongs to the GPI family.</text>
</comment>